<dbReference type="InterPro" id="IPR027417">
    <property type="entry name" value="P-loop_NTPase"/>
</dbReference>
<dbReference type="InterPro" id="IPR050238">
    <property type="entry name" value="DNA_Rep/Repair_Clamp_Loader"/>
</dbReference>
<organism evidence="1 2">
    <name type="scientific">Candidatus Doudnabacteria bacterium RIFCSPHIGHO2_01_FULL_46_14</name>
    <dbReference type="NCBI Taxonomy" id="1817824"/>
    <lineage>
        <taxon>Bacteria</taxon>
        <taxon>Candidatus Doudnaibacteriota</taxon>
    </lineage>
</organism>
<dbReference type="PANTHER" id="PTHR11669">
    <property type="entry name" value="REPLICATION FACTOR C / DNA POLYMERASE III GAMMA-TAU SUBUNIT"/>
    <property type="match status" value="1"/>
</dbReference>
<dbReference type="EMBL" id="MFEK01000014">
    <property type="protein sequence ID" value="OGE78322.1"/>
    <property type="molecule type" value="Genomic_DNA"/>
</dbReference>
<evidence type="ECO:0000313" key="2">
    <source>
        <dbReference type="Proteomes" id="UP000176864"/>
    </source>
</evidence>
<proteinExistence type="predicted"/>
<dbReference type="Proteomes" id="UP000176864">
    <property type="component" value="Unassembled WGS sequence"/>
</dbReference>
<dbReference type="Pfam" id="PF13177">
    <property type="entry name" value="DNA_pol3_delta2"/>
    <property type="match status" value="1"/>
</dbReference>
<gene>
    <name evidence="1" type="ORF">A2751_04190</name>
</gene>
<dbReference type="AlphaFoldDB" id="A0A1F5NLD0"/>
<evidence type="ECO:0000313" key="1">
    <source>
        <dbReference type="EMBL" id="OGE78322.1"/>
    </source>
</evidence>
<comment type="caution">
    <text evidence="1">The sequence shown here is derived from an EMBL/GenBank/DDBJ whole genome shotgun (WGS) entry which is preliminary data.</text>
</comment>
<evidence type="ECO:0008006" key="3">
    <source>
        <dbReference type="Google" id="ProtNLM"/>
    </source>
</evidence>
<dbReference type="SUPFAM" id="SSF52540">
    <property type="entry name" value="P-loop containing nucleoside triphosphate hydrolases"/>
    <property type="match status" value="1"/>
</dbReference>
<dbReference type="STRING" id="1817824.A2751_04190"/>
<name>A0A1F5NLD0_9BACT</name>
<reference evidence="1 2" key="1">
    <citation type="journal article" date="2016" name="Nat. Commun.">
        <title>Thousands of microbial genomes shed light on interconnected biogeochemical processes in an aquifer system.</title>
        <authorList>
            <person name="Anantharaman K."/>
            <person name="Brown C.T."/>
            <person name="Hug L.A."/>
            <person name="Sharon I."/>
            <person name="Castelle C.J."/>
            <person name="Probst A.J."/>
            <person name="Thomas B.C."/>
            <person name="Singh A."/>
            <person name="Wilkins M.J."/>
            <person name="Karaoz U."/>
            <person name="Brodie E.L."/>
            <person name="Williams K.H."/>
            <person name="Hubbard S.S."/>
            <person name="Banfield J.F."/>
        </authorList>
    </citation>
    <scope>NUCLEOTIDE SEQUENCE [LARGE SCALE GENOMIC DNA]</scope>
</reference>
<dbReference type="GO" id="GO:0006261">
    <property type="term" value="P:DNA-templated DNA replication"/>
    <property type="evidence" value="ECO:0007669"/>
    <property type="project" value="TreeGrafter"/>
</dbReference>
<accession>A0A1F5NLD0</accession>
<sequence length="262" mass="28837">MTFQKTVGHEKQKRMFLLALENGRLAHAYAFAGEEGIGKTTFAVECAAIMGADPVLDLVLIDSTEPVSVEETRNLRSRLALSPAGKCKAAVIKAGLLTDEAASSILNLLEEPPAHSYIFLVTENFYSLLPTIASRVQKIVFAKSTDEEVRAIIPDEEIVKLAAGRIGFAKRLAENVEFLEFVRGCDRQFQILTEGRLHTRLQTAEKIAALETAQIKLFLQFGMRRLSVLGSGVTLIRKFFTALADLDANVNTKIAIDNLFLP</sequence>
<dbReference type="Gene3D" id="3.40.50.300">
    <property type="entry name" value="P-loop containing nucleotide triphosphate hydrolases"/>
    <property type="match status" value="1"/>
</dbReference>
<dbReference type="PANTHER" id="PTHR11669:SF8">
    <property type="entry name" value="DNA POLYMERASE III SUBUNIT DELTA"/>
    <property type="match status" value="1"/>
</dbReference>
<protein>
    <recommendedName>
        <fullName evidence="3">DNA polymerase III subunit delta</fullName>
    </recommendedName>
</protein>